<dbReference type="EMBL" id="CAUYUJ010005736">
    <property type="protein sequence ID" value="CAK0814759.1"/>
    <property type="molecule type" value="Genomic_DNA"/>
</dbReference>
<feature type="compositionally biased region" description="Low complexity" evidence="6">
    <location>
        <begin position="314"/>
        <end position="330"/>
    </location>
</feature>
<dbReference type="Gene3D" id="1.10.287.70">
    <property type="match status" value="1"/>
</dbReference>
<evidence type="ECO:0000313" key="11">
    <source>
        <dbReference type="Proteomes" id="UP001189429"/>
    </source>
</evidence>
<feature type="signal peptide" evidence="8">
    <location>
        <begin position="1"/>
        <end position="18"/>
    </location>
</feature>
<organism evidence="10 11">
    <name type="scientific">Prorocentrum cordatum</name>
    <dbReference type="NCBI Taxonomy" id="2364126"/>
    <lineage>
        <taxon>Eukaryota</taxon>
        <taxon>Sar</taxon>
        <taxon>Alveolata</taxon>
        <taxon>Dinophyceae</taxon>
        <taxon>Prorocentrales</taxon>
        <taxon>Prorocentraceae</taxon>
        <taxon>Prorocentrum</taxon>
    </lineage>
</organism>
<gene>
    <name evidence="10" type="ORF">PCOR1329_LOCUS18274</name>
</gene>
<dbReference type="InterPro" id="IPR002048">
    <property type="entry name" value="EF_hand_dom"/>
</dbReference>
<keyword evidence="2 7" id="KW-0812">Transmembrane</keyword>
<keyword evidence="11" id="KW-1185">Reference proteome</keyword>
<keyword evidence="4 7" id="KW-1133">Transmembrane helix</keyword>
<dbReference type="InterPro" id="IPR005821">
    <property type="entry name" value="Ion_trans_dom"/>
</dbReference>
<feature type="chain" id="PRO_5045671515" description="EF-hand domain-containing protein" evidence="8">
    <location>
        <begin position="19"/>
        <end position="339"/>
    </location>
</feature>
<evidence type="ECO:0000256" key="3">
    <source>
        <dbReference type="ARBA" id="ARBA00022837"/>
    </source>
</evidence>
<dbReference type="SUPFAM" id="SSF47473">
    <property type="entry name" value="EF-hand"/>
    <property type="match status" value="1"/>
</dbReference>
<keyword evidence="5 7" id="KW-0472">Membrane</keyword>
<comment type="caution">
    <text evidence="10">The sequence shown here is derived from an EMBL/GenBank/DDBJ whole genome shotgun (WGS) entry which is preliminary data.</text>
</comment>
<feature type="transmembrane region" description="Helical" evidence="7">
    <location>
        <begin position="61"/>
        <end position="84"/>
    </location>
</feature>
<feature type="domain" description="EF-hand" evidence="9">
    <location>
        <begin position="148"/>
        <end position="183"/>
    </location>
</feature>
<protein>
    <recommendedName>
        <fullName evidence="9">EF-hand domain-containing protein</fullName>
    </recommendedName>
</protein>
<dbReference type="SMART" id="SM00054">
    <property type="entry name" value="EFh"/>
    <property type="match status" value="2"/>
</dbReference>
<evidence type="ECO:0000256" key="6">
    <source>
        <dbReference type="SAM" id="MobiDB-lite"/>
    </source>
</evidence>
<evidence type="ECO:0000259" key="9">
    <source>
        <dbReference type="PROSITE" id="PS50222"/>
    </source>
</evidence>
<keyword evidence="8" id="KW-0732">Signal</keyword>
<dbReference type="Gene3D" id="1.10.238.10">
    <property type="entry name" value="EF-hand"/>
    <property type="match status" value="1"/>
</dbReference>
<evidence type="ECO:0000256" key="2">
    <source>
        <dbReference type="ARBA" id="ARBA00022692"/>
    </source>
</evidence>
<accession>A0ABN9R9W5</accession>
<evidence type="ECO:0000256" key="1">
    <source>
        <dbReference type="ARBA" id="ARBA00004141"/>
    </source>
</evidence>
<evidence type="ECO:0000313" key="10">
    <source>
        <dbReference type="EMBL" id="CAK0814759.1"/>
    </source>
</evidence>
<dbReference type="Pfam" id="PF00520">
    <property type="entry name" value="Ion_trans"/>
    <property type="match status" value="1"/>
</dbReference>
<evidence type="ECO:0000256" key="7">
    <source>
        <dbReference type="SAM" id="Phobius"/>
    </source>
</evidence>
<feature type="domain" description="EF-hand" evidence="9">
    <location>
        <begin position="191"/>
        <end position="226"/>
    </location>
</feature>
<dbReference type="CDD" id="cd00051">
    <property type="entry name" value="EFh"/>
    <property type="match status" value="1"/>
</dbReference>
<dbReference type="PROSITE" id="PS00018">
    <property type="entry name" value="EF_HAND_1"/>
    <property type="match status" value="2"/>
</dbReference>
<feature type="transmembrane region" description="Helical" evidence="7">
    <location>
        <begin position="104"/>
        <end position="124"/>
    </location>
</feature>
<comment type="subcellular location">
    <subcellularLocation>
        <location evidence="1">Membrane</location>
        <topology evidence="1">Multi-pass membrane protein</topology>
    </subcellularLocation>
</comment>
<feature type="region of interest" description="Disordered" evidence="6">
    <location>
        <begin position="297"/>
        <end position="339"/>
    </location>
</feature>
<dbReference type="InterPro" id="IPR018247">
    <property type="entry name" value="EF_Hand_1_Ca_BS"/>
</dbReference>
<sequence>MRLILLSLLSSLWPLLWARRAALPALLSLSMVMFTFVVVFMQGLAEYIMDAGEGDKQTVDSVRVWFSSFWESFLTLFKVITGGINWQDVHNPLESASFWYGNLFVLYVAIMVFGVLNVITGIFVECAVTKARADTDLSLQEEVDREKSMMMQLIQLFRVMDANMSGTISHDEWEAFTRQPNAKAILTLMDLDIHKTHQIFALIDADGSNEVDLEEFVMGCMKLQGGAKTVDLEAMLQNNKVLVRKNLHHLHNLSRHFKKQLDVRLKTTDTEVRRLHEVTESMALLLREHGFLTTARDSNGLLAPPCRDDRRRPTAAPRPGQPGARPVASEPVPPAAERL</sequence>
<reference evidence="10" key="1">
    <citation type="submission" date="2023-10" db="EMBL/GenBank/DDBJ databases">
        <authorList>
            <person name="Chen Y."/>
            <person name="Shah S."/>
            <person name="Dougan E. K."/>
            <person name="Thang M."/>
            <person name="Chan C."/>
        </authorList>
    </citation>
    <scope>NUCLEOTIDE SEQUENCE [LARGE SCALE GENOMIC DNA]</scope>
</reference>
<dbReference type="PROSITE" id="PS50222">
    <property type="entry name" value="EF_HAND_2"/>
    <property type="match status" value="2"/>
</dbReference>
<feature type="transmembrane region" description="Helical" evidence="7">
    <location>
        <begin position="28"/>
        <end position="49"/>
    </location>
</feature>
<evidence type="ECO:0000256" key="4">
    <source>
        <dbReference type="ARBA" id="ARBA00022989"/>
    </source>
</evidence>
<proteinExistence type="predicted"/>
<evidence type="ECO:0000256" key="8">
    <source>
        <dbReference type="SAM" id="SignalP"/>
    </source>
</evidence>
<dbReference type="InterPro" id="IPR011992">
    <property type="entry name" value="EF-hand-dom_pair"/>
</dbReference>
<dbReference type="Proteomes" id="UP001189429">
    <property type="component" value="Unassembled WGS sequence"/>
</dbReference>
<name>A0ABN9R9W5_9DINO</name>
<keyword evidence="3" id="KW-0106">Calcium</keyword>
<dbReference type="Pfam" id="PF13499">
    <property type="entry name" value="EF-hand_7"/>
    <property type="match status" value="1"/>
</dbReference>
<evidence type="ECO:0000256" key="5">
    <source>
        <dbReference type="ARBA" id="ARBA00023136"/>
    </source>
</evidence>